<feature type="region of interest" description="Disordered" evidence="1">
    <location>
        <begin position="1"/>
        <end position="33"/>
    </location>
</feature>
<evidence type="ECO:0000313" key="2">
    <source>
        <dbReference type="EMBL" id="KLU27881.1"/>
    </source>
</evidence>
<dbReference type="EMBL" id="AEJF01000010">
    <property type="protein sequence ID" value="KLU27881.1"/>
    <property type="molecule type" value="Genomic_DNA"/>
</dbReference>
<name>A0A0J1D5H3_9BURK</name>
<proteinExistence type="predicted"/>
<gene>
    <name evidence="2" type="ORF">EOS_01880</name>
</gene>
<organism evidence="2 3">
    <name type="scientific">Caballeronia mineralivorans PML1(12)</name>
    <dbReference type="NCBI Taxonomy" id="908627"/>
    <lineage>
        <taxon>Bacteria</taxon>
        <taxon>Pseudomonadati</taxon>
        <taxon>Pseudomonadota</taxon>
        <taxon>Betaproteobacteria</taxon>
        <taxon>Burkholderiales</taxon>
        <taxon>Burkholderiaceae</taxon>
        <taxon>Caballeronia</taxon>
    </lineage>
</organism>
<dbReference type="AlphaFoldDB" id="A0A0J1D5H3"/>
<evidence type="ECO:0000256" key="1">
    <source>
        <dbReference type="SAM" id="MobiDB-lite"/>
    </source>
</evidence>
<dbReference type="Proteomes" id="UP000035963">
    <property type="component" value="Unassembled WGS sequence"/>
</dbReference>
<comment type="caution">
    <text evidence="2">The sequence shown here is derived from an EMBL/GenBank/DDBJ whole genome shotgun (WGS) entry which is preliminary data.</text>
</comment>
<keyword evidence="3" id="KW-1185">Reference proteome</keyword>
<sequence>MVPGHPEASRVMKTPRCRPVAGDKNPPSPDAGRYVANRAAKRVVKRVVKLMQFGQRANG</sequence>
<accession>A0A0J1D5H3</accession>
<protein>
    <submittedName>
        <fullName evidence="2">Uncharacterized protein</fullName>
    </submittedName>
</protein>
<evidence type="ECO:0000313" key="3">
    <source>
        <dbReference type="Proteomes" id="UP000035963"/>
    </source>
</evidence>
<reference evidence="2 3" key="1">
    <citation type="journal article" date="2015" name="Genome Announc.">
        <title>Draft Genome Sequence of Burkholderia sp. Strain PML1(12), an Ectomycorrhizosphere-Inhabiting Bacterium with Effective Mineral-Weathering Ability.</title>
        <authorList>
            <person name="Uroz S."/>
            <person name="Oger P."/>
        </authorList>
    </citation>
    <scope>NUCLEOTIDE SEQUENCE [LARGE SCALE GENOMIC DNA]</scope>
    <source>
        <strain evidence="3">PML1(12)</strain>
    </source>
</reference>